<dbReference type="Proteomes" id="UP000295680">
    <property type="component" value="Unassembled WGS sequence"/>
</dbReference>
<dbReference type="EC" id="4.4.1.2" evidence="3"/>
<dbReference type="InterPro" id="IPR015422">
    <property type="entry name" value="PyrdxlP-dep_Trfase_small"/>
</dbReference>
<feature type="region of interest" description="Disordered" evidence="9">
    <location>
        <begin position="387"/>
        <end position="409"/>
    </location>
</feature>
<evidence type="ECO:0000313" key="10">
    <source>
        <dbReference type="EMBL" id="TCO54101.1"/>
    </source>
</evidence>
<evidence type="ECO:0000256" key="8">
    <source>
        <dbReference type="RuleBase" id="RU362118"/>
    </source>
</evidence>
<dbReference type="FunFam" id="3.40.640.10:FF:000046">
    <property type="entry name" value="Cystathionine gamma-lyase"/>
    <property type="match status" value="1"/>
</dbReference>
<dbReference type="GO" id="GO:0005737">
    <property type="term" value="C:cytoplasm"/>
    <property type="evidence" value="ECO:0007669"/>
    <property type="project" value="TreeGrafter"/>
</dbReference>
<dbReference type="OrthoDB" id="9805790at2"/>
<dbReference type="Pfam" id="PF01053">
    <property type="entry name" value="Cys_Met_Meta_PP"/>
    <property type="match status" value="1"/>
</dbReference>
<proteinExistence type="inferred from homology"/>
<dbReference type="PIRSF" id="PIRSF001434">
    <property type="entry name" value="CGS"/>
    <property type="match status" value="1"/>
</dbReference>
<dbReference type="GO" id="GO:0030170">
    <property type="term" value="F:pyridoxal phosphate binding"/>
    <property type="evidence" value="ECO:0007669"/>
    <property type="project" value="InterPro"/>
</dbReference>
<feature type="modified residue" description="N6-(pyridoxal phosphate)lysine" evidence="7">
    <location>
        <position position="201"/>
    </location>
</feature>
<dbReference type="Gene3D" id="3.90.1150.10">
    <property type="entry name" value="Aspartate Aminotransferase, domain 1"/>
    <property type="match status" value="1"/>
</dbReference>
<evidence type="ECO:0000313" key="11">
    <source>
        <dbReference type="Proteomes" id="UP000295680"/>
    </source>
</evidence>
<evidence type="ECO:0000256" key="1">
    <source>
        <dbReference type="ARBA" id="ARBA00001933"/>
    </source>
</evidence>
<dbReference type="InterPro" id="IPR015421">
    <property type="entry name" value="PyrdxlP-dep_Trfase_major"/>
</dbReference>
<keyword evidence="10" id="KW-0456">Lyase</keyword>
<comment type="catalytic activity">
    <reaction evidence="6">
        <text>L-methionine + H2O = methanethiol + 2-oxobutanoate + NH4(+)</text>
        <dbReference type="Rhea" id="RHEA:23800"/>
        <dbReference type="ChEBI" id="CHEBI:15377"/>
        <dbReference type="ChEBI" id="CHEBI:16007"/>
        <dbReference type="ChEBI" id="CHEBI:16763"/>
        <dbReference type="ChEBI" id="CHEBI:28938"/>
        <dbReference type="ChEBI" id="CHEBI:57844"/>
        <dbReference type="EC" id="4.4.1.11"/>
    </reaction>
    <physiologicalReaction direction="left-to-right" evidence="6">
        <dbReference type="Rhea" id="RHEA:23801"/>
    </physiologicalReaction>
</comment>
<feature type="compositionally biased region" description="Polar residues" evidence="9">
    <location>
        <begin position="390"/>
        <end position="409"/>
    </location>
</feature>
<evidence type="ECO:0000256" key="3">
    <source>
        <dbReference type="ARBA" id="ARBA00047175"/>
    </source>
</evidence>
<dbReference type="GO" id="GO:0018826">
    <property type="term" value="F:methionine gamma-lyase activity"/>
    <property type="evidence" value="ECO:0007669"/>
    <property type="project" value="UniProtKB-EC"/>
</dbReference>
<dbReference type="InterPro" id="IPR000277">
    <property type="entry name" value="Cys/Met-Metab_PyrdxlP-dep_enz"/>
</dbReference>
<name>A0A4R2J5F5_9PSEU</name>
<comment type="similarity">
    <text evidence="8">Belongs to the trans-sulfuration enzymes family.</text>
</comment>
<dbReference type="Gene3D" id="3.40.640.10">
    <property type="entry name" value="Type I PLP-dependent aspartate aminotransferase-like (Major domain)"/>
    <property type="match status" value="1"/>
</dbReference>
<sequence>MDLATLLAHADADPAEAALAPPIYQVANFAAESADEFTSMNSGRHDRFYRRFGNPSQARLEQVMAAAEGAEAGLATASGMGAVTTTLLALVGAGDHVVAQQSMYGGTLSLLQDLAPRLGIEVTLVDQTDVAAFERAIGPRTKLVMLETPSNPLLRLTDIQAVTAIAQDRGILTFADNTVATPVNHRLVELGVDLVMHSVTKAVSGHADVLAGIVLGRRELIDRIWRTHTMAGSVIGPFDAWLALRGLRTLAMRVQRQNATAQAVARFLAEHPAVRQVNYPGLASHPQHDLAVRQMTGFGGLMSLELRGGAPAAERFIDGLGLPVRSSSLGGFRSTVVRPAAMWEQELTEQQLAAAGVPAGLVRYAVGLESEVDLIADLDRALAAVRTDEMSSSVRHGPRDQSNVSTKNA</sequence>
<evidence type="ECO:0000256" key="2">
    <source>
        <dbReference type="ARBA" id="ARBA00022898"/>
    </source>
</evidence>
<dbReference type="GO" id="GO:0047982">
    <property type="term" value="F:homocysteine desulfhydrase activity"/>
    <property type="evidence" value="ECO:0007669"/>
    <property type="project" value="UniProtKB-EC"/>
</dbReference>
<comment type="cofactor">
    <cofactor evidence="1 8">
        <name>pyridoxal 5'-phosphate</name>
        <dbReference type="ChEBI" id="CHEBI:597326"/>
    </cofactor>
</comment>
<evidence type="ECO:0000256" key="7">
    <source>
        <dbReference type="PIRSR" id="PIRSR001434-2"/>
    </source>
</evidence>
<evidence type="ECO:0000256" key="6">
    <source>
        <dbReference type="ARBA" id="ARBA00052699"/>
    </source>
</evidence>
<dbReference type="RefSeq" id="WP_132123101.1">
    <property type="nucleotide sequence ID" value="NZ_SLWS01000009.1"/>
</dbReference>
<dbReference type="PANTHER" id="PTHR11808">
    <property type="entry name" value="TRANS-SULFURATION ENZYME FAMILY MEMBER"/>
    <property type="match status" value="1"/>
</dbReference>
<comment type="catalytic activity">
    <reaction evidence="5">
        <text>L-homocysteine + H2O = 2-oxobutanoate + hydrogen sulfide + NH4(+) + H(+)</text>
        <dbReference type="Rhea" id="RHEA:14501"/>
        <dbReference type="ChEBI" id="CHEBI:15377"/>
        <dbReference type="ChEBI" id="CHEBI:15378"/>
        <dbReference type="ChEBI" id="CHEBI:16763"/>
        <dbReference type="ChEBI" id="CHEBI:28938"/>
        <dbReference type="ChEBI" id="CHEBI:29919"/>
        <dbReference type="ChEBI" id="CHEBI:58199"/>
        <dbReference type="EC" id="4.4.1.2"/>
    </reaction>
    <physiologicalReaction direction="left-to-right" evidence="5">
        <dbReference type="Rhea" id="RHEA:14502"/>
    </physiologicalReaction>
</comment>
<dbReference type="AlphaFoldDB" id="A0A4R2J5F5"/>
<reference evidence="10 11" key="1">
    <citation type="submission" date="2019-03" db="EMBL/GenBank/DDBJ databases">
        <title>Genomic Encyclopedia of Type Strains, Phase IV (KMG-IV): sequencing the most valuable type-strain genomes for metagenomic binning, comparative biology and taxonomic classification.</title>
        <authorList>
            <person name="Goeker M."/>
        </authorList>
    </citation>
    <scope>NUCLEOTIDE SEQUENCE [LARGE SCALE GENOMIC DNA]</scope>
    <source>
        <strain evidence="10 11">DSM 45934</strain>
    </source>
</reference>
<dbReference type="InterPro" id="IPR015424">
    <property type="entry name" value="PyrdxlP-dep_Trfase"/>
</dbReference>
<evidence type="ECO:0000256" key="9">
    <source>
        <dbReference type="SAM" id="MobiDB-lite"/>
    </source>
</evidence>
<gene>
    <name evidence="10" type="ORF">EV192_10981</name>
</gene>
<dbReference type="SUPFAM" id="SSF53383">
    <property type="entry name" value="PLP-dependent transferases"/>
    <property type="match status" value="1"/>
</dbReference>
<protein>
    <recommendedName>
        <fullName evidence="3">homocysteine desulfhydrase</fullName>
        <ecNumber evidence="3">4.4.1.2</ecNumber>
    </recommendedName>
    <alternativeName>
        <fullName evidence="4">Homocysteine desulfhydrase</fullName>
    </alternativeName>
</protein>
<evidence type="ECO:0000256" key="4">
    <source>
        <dbReference type="ARBA" id="ARBA00047199"/>
    </source>
</evidence>
<dbReference type="GO" id="GO:0019346">
    <property type="term" value="P:transsulfuration"/>
    <property type="evidence" value="ECO:0007669"/>
    <property type="project" value="InterPro"/>
</dbReference>
<comment type="caution">
    <text evidence="10">The sequence shown here is derived from an EMBL/GenBank/DDBJ whole genome shotgun (WGS) entry which is preliminary data.</text>
</comment>
<dbReference type="EMBL" id="SLWS01000009">
    <property type="protein sequence ID" value="TCO54101.1"/>
    <property type="molecule type" value="Genomic_DNA"/>
</dbReference>
<evidence type="ECO:0000256" key="5">
    <source>
        <dbReference type="ARBA" id="ARBA00048780"/>
    </source>
</evidence>
<keyword evidence="11" id="KW-1185">Reference proteome</keyword>
<dbReference type="CDD" id="cd00614">
    <property type="entry name" value="CGS_like"/>
    <property type="match status" value="1"/>
</dbReference>
<organism evidence="10 11">
    <name type="scientific">Actinocrispum wychmicini</name>
    <dbReference type="NCBI Taxonomy" id="1213861"/>
    <lineage>
        <taxon>Bacteria</taxon>
        <taxon>Bacillati</taxon>
        <taxon>Actinomycetota</taxon>
        <taxon>Actinomycetes</taxon>
        <taxon>Pseudonocardiales</taxon>
        <taxon>Pseudonocardiaceae</taxon>
        <taxon>Actinocrispum</taxon>
    </lineage>
</organism>
<keyword evidence="2 7" id="KW-0663">Pyridoxal phosphate</keyword>
<accession>A0A4R2J5F5</accession>